<dbReference type="Pfam" id="PF08240">
    <property type="entry name" value="ADH_N"/>
    <property type="match status" value="1"/>
</dbReference>
<evidence type="ECO:0000256" key="5">
    <source>
        <dbReference type="ARBA" id="ARBA00022833"/>
    </source>
</evidence>
<name>A0A1I2IG21_9ACTN</name>
<accession>A0A1I2IG21</accession>
<comment type="cofactor">
    <cofactor evidence="1 9">
        <name>Zn(2+)</name>
        <dbReference type="ChEBI" id="CHEBI:29105"/>
    </cofactor>
</comment>
<dbReference type="InterPro" id="IPR013149">
    <property type="entry name" value="ADH-like_C"/>
</dbReference>
<evidence type="ECO:0000259" key="10">
    <source>
        <dbReference type="SMART" id="SM00829"/>
    </source>
</evidence>
<comment type="similarity">
    <text evidence="2 9">Belongs to the zinc-containing alcohol dehydrogenase family.</text>
</comment>
<keyword evidence="4 9" id="KW-0479">Metal-binding</keyword>
<dbReference type="InterPro" id="IPR002328">
    <property type="entry name" value="ADH_Zn_CS"/>
</dbReference>
<dbReference type="PANTHER" id="PTHR42940">
    <property type="entry name" value="ALCOHOL DEHYDROGENASE 1-RELATED"/>
    <property type="match status" value="1"/>
</dbReference>
<gene>
    <name evidence="11" type="ORF">SAMN05216251_113163</name>
</gene>
<dbReference type="GO" id="GO:0004022">
    <property type="term" value="F:alcohol dehydrogenase (NAD+) activity"/>
    <property type="evidence" value="ECO:0007669"/>
    <property type="project" value="UniProtKB-EC"/>
</dbReference>
<feature type="domain" description="Enoyl reductase (ER)" evidence="10">
    <location>
        <begin position="19"/>
        <end position="351"/>
    </location>
</feature>
<dbReference type="Proteomes" id="UP000199323">
    <property type="component" value="Unassembled WGS sequence"/>
</dbReference>
<dbReference type="GO" id="GO:0008270">
    <property type="term" value="F:zinc ion binding"/>
    <property type="evidence" value="ECO:0007669"/>
    <property type="project" value="InterPro"/>
</dbReference>
<evidence type="ECO:0000256" key="3">
    <source>
        <dbReference type="ARBA" id="ARBA00013190"/>
    </source>
</evidence>
<dbReference type="SUPFAM" id="SSF51735">
    <property type="entry name" value="NAD(P)-binding Rossmann-fold domains"/>
    <property type="match status" value="1"/>
</dbReference>
<dbReference type="STRING" id="380248.SAMN05216251_113163"/>
<proteinExistence type="inferred from homology"/>
<evidence type="ECO:0000256" key="6">
    <source>
        <dbReference type="ARBA" id="ARBA00023002"/>
    </source>
</evidence>
<keyword evidence="12" id="KW-1185">Reference proteome</keyword>
<keyword evidence="6" id="KW-0560">Oxidoreductase</keyword>
<dbReference type="EMBL" id="FONG01000013">
    <property type="protein sequence ID" value="SFF41164.1"/>
    <property type="molecule type" value="Genomic_DNA"/>
</dbReference>
<dbReference type="SUPFAM" id="SSF50129">
    <property type="entry name" value="GroES-like"/>
    <property type="match status" value="1"/>
</dbReference>
<dbReference type="PROSITE" id="PS00059">
    <property type="entry name" value="ADH_ZINC"/>
    <property type="match status" value="1"/>
</dbReference>
<comment type="catalytic activity">
    <reaction evidence="7">
        <text>a secondary alcohol + NAD(+) = a ketone + NADH + H(+)</text>
        <dbReference type="Rhea" id="RHEA:10740"/>
        <dbReference type="ChEBI" id="CHEBI:15378"/>
        <dbReference type="ChEBI" id="CHEBI:17087"/>
        <dbReference type="ChEBI" id="CHEBI:35681"/>
        <dbReference type="ChEBI" id="CHEBI:57540"/>
        <dbReference type="ChEBI" id="CHEBI:57945"/>
        <dbReference type="EC" id="1.1.1.1"/>
    </reaction>
</comment>
<evidence type="ECO:0000256" key="2">
    <source>
        <dbReference type="ARBA" id="ARBA00008072"/>
    </source>
</evidence>
<dbReference type="Gene3D" id="3.40.50.720">
    <property type="entry name" value="NAD(P)-binding Rossmann-like Domain"/>
    <property type="match status" value="1"/>
</dbReference>
<dbReference type="InterPro" id="IPR036291">
    <property type="entry name" value="NAD(P)-bd_dom_sf"/>
</dbReference>
<evidence type="ECO:0000313" key="12">
    <source>
        <dbReference type="Proteomes" id="UP000199323"/>
    </source>
</evidence>
<protein>
    <recommendedName>
        <fullName evidence="3">alcohol dehydrogenase</fullName>
        <ecNumber evidence="3">1.1.1.1</ecNumber>
    </recommendedName>
</protein>
<comment type="catalytic activity">
    <reaction evidence="8">
        <text>a primary alcohol + NAD(+) = an aldehyde + NADH + H(+)</text>
        <dbReference type="Rhea" id="RHEA:10736"/>
        <dbReference type="ChEBI" id="CHEBI:15378"/>
        <dbReference type="ChEBI" id="CHEBI:15734"/>
        <dbReference type="ChEBI" id="CHEBI:17478"/>
        <dbReference type="ChEBI" id="CHEBI:57540"/>
        <dbReference type="ChEBI" id="CHEBI:57945"/>
        <dbReference type="EC" id="1.1.1.1"/>
    </reaction>
</comment>
<dbReference type="AlphaFoldDB" id="A0A1I2IG21"/>
<dbReference type="CDD" id="cd05284">
    <property type="entry name" value="arabinose_DH_like"/>
    <property type="match status" value="1"/>
</dbReference>
<dbReference type="SMART" id="SM00829">
    <property type="entry name" value="PKS_ER"/>
    <property type="match status" value="1"/>
</dbReference>
<dbReference type="InterPro" id="IPR020843">
    <property type="entry name" value="ER"/>
</dbReference>
<evidence type="ECO:0000256" key="8">
    <source>
        <dbReference type="ARBA" id="ARBA00049243"/>
    </source>
</evidence>
<dbReference type="PANTHER" id="PTHR42940:SF8">
    <property type="entry name" value="VACUOLAR PROTEIN SORTING-ASSOCIATED PROTEIN 11"/>
    <property type="match status" value="1"/>
</dbReference>
<reference evidence="12" key="1">
    <citation type="submission" date="2016-10" db="EMBL/GenBank/DDBJ databases">
        <authorList>
            <person name="Varghese N."/>
            <person name="Submissions S."/>
        </authorList>
    </citation>
    <scope>NUCLEOTIDE SEQUENCE [LARGE SCALE GENOMIC DNA]</scope>
    <source>
        <strain evidence="12">CGMCC 4.3510</strain>
    </source>
</reference>
<evidence type="ECO:0000313" key="11">
    <source>
        <dbReference type="EMBL" id="SFF41164.1"/>
    </source>
</evidence>
<dbReference type="EC" id="1.1.1.1" evidence="3"/>
<organism evidence="11 12">
    <name type="scientific">Actinacidiphila alni</name>
    <dbReference type="NCBI Taxonomy" id="380248"/>
    <lineage>
        <taxon>Bacteria</taxon>
        <taxon>Bacillati</taxon>
        <taxon>Actinomycetota</taxon>
        <taxon>Actinomycetes</taxon>
        <taxon>Kitasatosporales</taxon>
        <taxon>Streptomycetaceae</taxon>
        <taxon>Actinacidiphila</taxon>
    </lineage>
</organism>
<evidence type="ECO:0000256" key="9">
    <source>
        <dbReference type="RuleBase" id="RU361277"/>
    </source>
</evidence>
<evidence type="ECO:0000256" key="4">
    <source>
        <dbReference type="ARBA" id="ARBA00022723"/>
    </source>
</evidence>
<keyword evidence="5 9" id="KW-0862">Zinc</keyword>
<evidence type="ECO:0000256" key="1">
    <source>
        <dbReference type="ARBA" id="ARBA00001947"/>
    </source>
</evidence>
<dbReference type="InterPro" id="IPR011032">
    <property type="entry name" value="GroES-like_sf"/>
</dbReference>
<dbReference type="InterPro" id="IPR013154">
    <property type="entry name" value="ADH-like_N"/>
</dbReference>
<sequence>MSTSTGSAEMRAVQYRRVGAAPEVVTVPRPEPGPGQVLLKVTAAGVCHSDIAVMSRPADAFPYPLPLTLGHEGAGTVAALGDGVTGLDIGDPVAVYGPWGCGQCLMCAQGKENYCLRAQELGIRPPGLGAPGAIAEYLLVDDARHLVPLGDLDPVAAVPLTDAGLTPYHAIKMSLPKLVPGSSAVVIGTGGLGHVAVQLLRALSPARVIALDVSDEKLELARRVGAHETVLSDADAADRVRALTDGVGAQVVLDFVGAPPTVATATACAAVEGDVTIVGIGGGSAAVGFGTIAFDAAVRAPYWGTRAELIEVLDLARAGAVDVHVETYSLDDAPLAYERLRAGRITGRAVILPGG</sequence>
<dbReference type="Gene3D" id="3.90.180.10">
    <property type="entry name" value="Medium-chain alcohol dehydrogenases, catalytic domain"/>
    <property type="match status" value="1"/>
</dbReference>
<dbReference type="Pfam" id="PF00107">
    <property type="entry name" value="ADH_zinc_N"/>
    <property type="match status" value="1"/>
</dbReference>
<evidence type="ECO:0000256" key="7">
    <source>
        <dbReference type="ARBA" id="ARBA00049164"/>
    </source>
</evidence>